<evidence type="ECO:0000313" key="1">
    <source>
        <dbReference type="EMBL" id="DAF94182.1"/>
    </source>
</evidence>
<accession>A0A8S5UIJ0</accession>
<protein>
    <submittedName>
        <fullName evidence="1">Uncharacterized protein</fullName>
    </submittedName>
</protein>
<dbReference type="EMBL" id="BK016090">
    <property type="protein sequence ID" value="DAF94229.1"/>
    <property type="molecule type" value="Genomic_DNA"/>
</dbReference>
<dbReference type="EMBL" id="BK016090">
    <property type="protein sequence ID" value="DAF94182.1"/>
    <property type="molecule type" value="Genomic_DNA"/>
</dbReference>
<proteinExistence type="predicted"/>
<name>A0A8S5UIJ0_9CAUD</name>
<sequence>MGTLLSEALAKVGDPLPVYNFDFLVEGEADWEVSKVRSRRGRLYITRLLTTTSDPRNMSQGFVTVRIYRTVTTDDTTWIDLVYHLGDRVDVEVDLDGSCLDGSYVQVTEVYRIKGLSHMTASK</sequence>
<reference evidence="1" key="1">
    <citation type="journal article" date="2021" name="Proc. Natl. Acad. Sci. U.S.A.">
        <title>A Catalog of Tens of Thousands of Viruses from Human Metagenomes Reveals Hidden Associations with Chronic Diseases.</title>
        <authorList>
            <person name="Tisza M.J."/>
            <person name="Buck C.B."/>
        </authorList>
    </citation>
    <scope>NUCLEOTIDE SEQUENCE</scope>
    <source>
        <strain evidence="1">Ctu2j3</strain>
    </source>
</reference>
<organism evidence="1">
    <name type="scientific">Myoviridae sp. ctu2j3</name>
    <dbReference type="NCBI Taxonomy" id="2825197"/>
    <lineage>
        <taxon>Viruses</taxon>
        <taxon>Duplodnaviria</taxon>
        <taxon>Heunggongvirae</taxon>
        <taxon>Uroviricota</taxon>
        <taxon>Caudoviricetes</taxon>
    </lineage>
</organism>